<evidence type="ECO:0000313" key="4">
    <source>
        <dbReference type="Proteomes" id="UP000285865"/>
    </source>
</evidence>
<dbReference type="GO" id="GO:0003677">
    <property type="term" value="F:DNA binding"/>
    <property type="evidence" value="ECO:0007669"/>
    <property type="project" value="InterPro"/>
</dbReference>
<evidence type="ECO:0000313" key="3">
    <source>
        <dbReference type="EMBL" id="RHI20579.1"/>
    </source>
</evidence>
<comment type="caution">
    <text evidence="3">The sequence shown here is derived from an EMBL/GenBank/DDBJ whole genome shotgun (WGS) entry which is preliminary data.</text>
</comment>
<name>A0A414ZJW0_9FIRM</name>
<accession>A0A414ZJW0</accession>
<dbReference type="Pfam" id="PF02796">
    <property type="entry name" value="HTH_7"/>
    <property type="match status" value="1"/>
</dbReference>
<dbReference type="RefSeq" id="WP_118257838.1">
    <property type="nucleotide sequence ID" value="NZ_QRKN01000009.1"/>
</dbReference>
<organism evidence="3 4">
    <name type="scientific">Agathobacter rectalis</name>
    <dbReference type="NCBI Taxonomy" id="39491"/>
    <lineage>
        <taxon>Bacteria</taxon>
        <taxon>Bacillati</taxon>
        <taxon>Bacillota</taxon>
        <taxon>Clostridia</taxon>
        <taxon>Lachnospirales</taxon>
        <taxon>Lachnospiraceae</taxon>
        <taxon>Agathobacter</taxon>
    </lineage>
</organism>
<reference evidence="3 4" key="1">
    <citation type="submission" date="2018-08" db="EMBL/GenBank/DDBJ databases">
        <title>A genome reference for cultivated species of the human gut microbiota.</title>
        <authorList>
            <person name="Zou Y."/>
            <person name="Xue W."/>
            <person name="Luo G."/>
        </authorList>
    </citation>
    <scope>NUCLEOTIDE SEQUENCE [LARGE SCALE GENOMIC DNA]</scope>
    <source>
        <strain evidence="3 4">AM16-11</strain>
    </source>
</reference>
<sequence length="96" mass="11622">MKKSVTLEESLKRIEELEKENAALREELEYYRNRKLSGRQKHNAKWMAIYNDFVAGYESGMTMIEIAKRNNVSERTIYRYKAYYDKMRNTKENVKE</sequence>
<dbReference type="GO" id="GO:0000150">
    <property type="term" value="F:DNA strand exchange activity"/>
    <property type="evidence" value="ECO:0007669"/>
    <property type="project" value="InterPro"/>
</dbReference>
<evidence type="ECO:0000259" key="2">
    <source>
        <dbReference type="Pfam" id="PF02796"/>
    </source>
</evidence>
<dbReference type="Gene3D" id="1.10.10.60">
    <property type="entry name" value="Homeodomain-like"/>
    <property type="match status" value="1"/>
</dbReference>
<dbReference type="InterPro" id="IPR006120">
    <property type="entry name" value="Resolvase_HTH_dom"/>
</dbReference>
<dbReference type="Proteomes" id="UP000285865">
    <property type="component" value="Unassembled WGS sequence"/>
</dbReference>
<evidence type="ECO:0000256" key="1">
    <source>
        <dbReference type="SAM" id="Coils"/>
    </source>
</evidence>
<feature type="coiled-coil region" evidence="1">
    <location>
        <begin position="7"/>
        <end position="34"/>
    </location>
</feature>
<keyword evidence="1" id="KW-0175">Coiled coil</keyword>
<gene>
    <name evidence="3" type="ORF">DW172_11025</name>
</gene>
<dbReference type="EMBL" id="QRKN01000009">
    <property type="protein sequence ID" value="RHI20579.1"/>
    <property type="molecule type" value="Genomic_DNA"/>
</dbReference>
<protein>
    <submittedName>
        <fullName evidence="3">Resolvase</fullName>
    </submittedName>
</protein>
<dbReference type="AlphaFoldDB" id="A0A414ZJW0"/>
<proteinExistence type="predicted"/>
<feature type="domain" description="Resolvase HTH" evidence="2">
    <location>
        <begin position="57"/>
        <end position="82"/>
    </location>
</feature>